<evidence type="ECO:0000256" key="2">
    <source>
        <dbReference type="ARBA" id="ARBA00001947"/>
    </source>
</evidence>
<evidence type="ECO:0000259" key="13">
    <source>
        <dbReference type="SMART" id="SM00644"/>
    </source>
</evidence>
<dbReference type="RefSeq" id="WP_089124885.1">
    <property type="nucleotide sequence ID" value="NZ_BSPV01000010.1"/>
</dbReference>
<evidence type="ECO:0000256" key="9">
    <source>
        <dbReference type="ARBA" id="ARBA00022833"/>
    </source>
</evidence>
<dbReference type="EMBL" id="VMKJ01000024">
    <property type="protein sequence ID" value="TVO35473.1"/>
    <property type="molecule type" value="Genomic_DNA"/>
</dbReference>
<gene>
    <name evidence="15" type="primary">ampD</name>
    <name evidence="15" type="ORF">FOF44_11805</name>
    <name evidence="14" type="ORF">GCM10007931_29690</name>
</gene>
<evidence type="ECO:0000313" key="14">
    <source>
        <dbReference type="EMBL" id="GLT15994.1"/>
    </source>
</evidence>
<evidence type="ECO:0000256" key="11">
    <source>
        <dbReference type="ARBA" id="ARBA00039257"/>
    </source>
</evidence>
<proteinExistence type="inferred from homology"/>
<dbReference type="GO" id="GO:0046872">
    <property type="term" value="F:metal ion binding"/>
    <property type="evidence" value="ECO:0007669"/>
    <property type="project" value="UniProtKB-KW"/>
</dbReference>
<evidence type="ECO:0000313" key="16">
    <source>
        <dbReference type="Proteomes" id="UP000319828"/>
    </source>
</evidence>
<reference evidence="14" key="1">
    <citation type="journal article" date="2014" name="Int. J. Syst. Evol. Microbiol.">
        <title>Complete genome of a new Firmicutes species belonging to the dominant human colonic microbiota ('Ruminococcus bicirculans') reveals two chromosomes and a selective capacity to utilize plant glucans.</title>
        <authorList>
            <consortium name="NISC Comparative Sequencing Program"/>
            <person name="Wegmann U."/>
            <person name="Louis P."/>
            <person name="Goesmann A."/>
            <person name="Henrissat B."/>
            <person name="Duncan S.H."/>
            <person name="Flint H.J."/>
        </authorList>
    </citation>
    <scope>NUCLEOTIDE SEQUENCE</scope>
    <source>
        <strain evidence="14">NBRC 111146</strain>
    </source>
</reference>
<dbReference type="SMART" id="SM00644">
    <property type="entry name" value="Ami_2"/>
    <property type="match status" value="1"/>
</dbReference>
<name>A0A557P484_9VIBR</name>
<dbReference type="EC" id="3.5.1.28" evidence="5"/>
<keyword evidence="7" id="KW-0479">Metal-binding</keyword>
<sequence length="182" mass="20649">MHITSDSWLSDTKHVPSPFCDARPEQMPISLLVVHNISLPPGQYGGPYVEQFFTGKLDSSEHPFFKVIHKMGVSAHCFIRRDGEIIQFVPFNARAWHAGKSSFAGVERCNDYSIGIELEGTDLDSYSQAQYQSLVAVTKLLMQQYPEITLPRITGHQYIAPLRKSDPGLGFDWRYFRSLLNN</sequence>
<evidence type="ECO:0000256" key="8">
    <source>
        <dbReference type="ARBA" id="ARBA00022801"/>
    </source>
</evidence>
<dbReference type="CDD" id="cd06583">
    <property type="entry name" value="PGRP"/>
    <property type="match status" value="1"/>
</dbReference>
<evidence type="ECO:0000256" key="10">
    <source>
        <dbReference type="ARBA" id="ARBA00023316"/>
    </source>
</evidence>
<dbReference type="SUPFAM" id="SSF55846">
    <property type="entry name" value="N-acetylmuramoyl-L-alanine amidase-like"/>
    <property type="match status" value="1"/>
</dbReference>
<reference evidence="17" key="2">
    <citation type="journal article" date="2019" name="Int. J. Syst. Evol. Microbiol.">
        <title>The Global Catalogue of Microorganisms (GCM) 10K type strain sequencing project: providing services to taxonomists for standard genome sequencing and annotation.</title>
        <authorList>
            <consortium name="The Broad Institute Genomics Platform"/>
            <consortium name="The Broad Institute Genome Sequencing Center for Infectious Disease"/>
            <person name="Wu L."/>
            <person name="Ma J."/>
        </authorList>
    </citation>
    <scope>NUCLEOTIDE SEQUENCE [LARGE SCALE GENOMIC DNA]</scope>
    <source>
        <strain evidence="17">NBRC 111146</strain>
    </source>
</reference>
<dbReference type="GO" id="GO:0005737">
    <property type="term" value="C:cytoplasm"/>
    <property type="evidence" value="ECO:0007669"/>
    <property type="project" value="UniProtKB-SubCell"/>
</dbReference>
<comment type="cofactor">
    <cofactor evidence="2">
        <name>Zn(2+)</name>
        <dbReference type="ChEBI" id="CHEBI:29105"/>
    </cofactor>
</comment>
<dbReference type="AlphaFoldDB" id="A0A557P484"/>
<feature type="domain" description="N-acetylmuramoyl-L-alanine amidase" evidence="13">
    <location>
        <begin position="17"/>
        <end position="168"/>
    </location>
</feature>
<dbReference type="PANTHER" id="PTHR30417">
    <property type="entry name" value="N-ACETYLMURAMOYL-L-ALANINE AMIDASE AMID"/>
    <property type="match status" value="1"/>
</dbReference>
<dbReference type="InterPro" id="IPR002502">
    <property type="entry name" value="Amidase_domain"/>
</dbReference>
<keyword evidence="6" id="KW-0963">Cytoplasm</keyword>
<dbReference type="Pfam" id="PF01510">
    <property type="entry name" value="Amidase_2"/>
    <property type="match status" value="1"/>
</dbReference>
<evidence type="ECO:0000256" key="12">
    <source>
        <dbReference type="ARBA" id="ARBA00042615"/>
    </source>
</evidence>
<keyword evidence="10" id="KW-0961">Cell wall biogenesis/degradation</keyword>
<evidence type="ECO:0000256" key="1">
    <source>
        <dbReference type="ARBA" id="ARBA00001561"/>
    </source>
</evidence>
<comment type="similarity">
    <text evidence="4">Belongs to the N-acetylmuramoyl-L-alanine amidase 2 family.</text>
</comment>
<organism evidence="15 16">
    <name type="scientific">Vibrio algivorus</name>
    <dbReference type="NCBI Taxonomy" id="1667024"/>
    <lineage>
        <taxon>Bacteria</taxon>
        <taxon>Pseudomonadati</taxon>
        <taxon>Pseudomonadota</taxon>
        <taxon>Gammaproteobacteria</taxon>
        <taxon>Vibrionales</taxon>
        <taxon>Vibrionaceae</taxon>
        <taxon>Vibrio</taxon>
    </lineage>
</organism>
<evidence type="ECO:0000313" key="17">
    <source>
        <dbReference type="Proteomes" id="UP001157156"/>
    </source>
</evidence>
<dbReference type="GO" id="GO:0071555">
    <property type="term" value="P:cell wall organization"/>
    <property type="evidence" value="ECO:0007669"/>
    <property type="project" value="UniProtKB-KW"/>
</dbReference>
<dbReference type="FunFam" id="3.40.80.10:FF:000002">
    <property type="entry name" value="1,6-anhydro-N-acetylmuramyl-L-alanine amidase"/>
    <property type="match status" value="1"/>
</dbReference>
<dbReference type="NCBIfam" id="NF008758">
    <property type="entry name" value="PRK11789.1"/>
    <property type="match status" value="1"/>
</dbReference>
<dbReference type="Proteomes" id="UP001157156">
    <property type="component" value="Unassembled WGS sequence"/>
</dbReference>
<dbReference type="GO" id="GO:0009254">
    <property type="term" value="P:peptidoglycan turnover"/>
    <property type="evidence" value="ECO:0007669"/>
    <property type="project" value="TreeGrafter"/>
</dbReference>
<keyword evidence="8 15" id="KW-0378">Hydrolase</keyword>
<dbReference type="Proteomes" id="UP000319828">
    <property type="component" value="Unassembled WGS sequence"/>
</dbReference>
<reference evidence="15 16" key="3">
    <citation type="submission" date="2019-07" db="EMBL/GenBank/DDBJ databases">
        <title>The draft genome sequence of Vibrio algivorus M1486.</title>
        <authorList>
            <person name="Meng X."/>
        </authorList>
    </citation>
    <scope>NUCLEOTIDE SEQUENCE [LARGE SCALE GENOMIC DNA]</scope>
    <source>
        <strain evidence="15 16">M1486</strain>
    </source>
</reference>
<protein>
    <recommendedName>
        <fullName evidence="11">1,6-anhydro-N-acetylmuramyl-L-alanine amidase AmpD</fullName>
        <ecNumber evidence="5">3.5.1.28</ecNumber>
    </recommendedName>
    <alternativeName>
        <fullName evidence="12">N-acetylmuramoyl-L-alanine amidase</fullName>
    </alternativeName>
</protein>
<comment type="subcellular location">
    <subcellularLocation>
        <location evidence="3">Cytoplasm</location>
    </subcellularLocation>
</comment>
<keyword evidence="17" id="KW-1185">Reference proteome</keyword>
<dbReference type="EMBL" id="BSPV01000010">
    <property type="protein sequence ID" value="GLT15994.1"/>
    <property type="molecule type" value="Genomic_DNA"/>
</dbReference>
<dbReference type="InterPro" id="IPR036505">
    <property type="entry name" value="Amidase/PGRP_sf"/>
</dbReference>
<accession>A0A557P484</accession>
<dbReference type="OrthoDB" id="9794842at2"/>
<comment type="caution">
    <text evidence="15">The sequence shown here is derived from an EMBL/GenBank/DDBJ whole genome shotgun (WGS) entry which is preliminary data.</text>
</comment>
<evidence type="ECO:0000256" key="7">
    <source>
        <dbReference type="ARBA" id="ARBA00022723"/>
    </source>
</evidence>
<evidence type="ECO:0000256" key="5">
    <source>
        <dbReference type="ARBA" id="ARBA00011901"/>
    </source>
</evidence>
<dbReference type="GO" id="GO:0008745">
    <property type="term" value="F:N-acetylmuramoyl-L-alanine amidase activity"/>
    <property type="evidence" value="ECO:0007669"/>
    <property type="project" value="UniProtKB-EC"/>
</dbReference>
<evidence type="ECO:0000256" key="6">
    <source>
        <dbReference type="ARBA" id="ARBA00022490"/>
    </source>
</evidence>
<dbReference type="GO" id="GO:0009253">
    <property type="term" value="P:peptidoglycan catabolic process"/>
    <property type="evidence" value="ECO:0007669"/>
    <property type="project" value="InterPro"/>
</dbReference>
<comment type="catalytic activity">
    <reaction evidence="1">
        <text>Hydrolyzes the link between N-acetylmuramoyl residues and L-amino acid residues in certain cell-wall glycopeptides.</text>
        <dbReference type="EC" id="3.5.1.28"/>
    </reaction>
</comment>
<evidence type="ECO:0000256" key="4">
    <source>
        <dbReference type="ARBA" id="ARBA00007553"/>
    </source>
</evidence>
<dbReference type="InterPro" id="IPR051206">
    <property type="entry name" value="NAMLAA_amidase_2"/>
</dbReference>
<dbReference type="PANTHER" id="PTHR30417:SF4">
    <property type="entry name" value="1,6-ANHYDRO-N-ACETYLMURAMYL-L-ALANINE AMIDASE AMPD"/>
    <property type="match status" value="1"/>
</dbReference>
<dbReference type="Gene3D" id="3.40.80.10">
    <property type="entry name" value="Peptidoglycan recognition protein-like"/>
    <property type="match status" value="1"/>
</dbReference>
<evidence type="ECO:0000256" key="3">
    <source>
        <dbReference type="ARBA" id="ARBA00004496"/>
    </source>
</evidence>
<reference evidence="14" key="4">
    <citation type="submission" date="2023-01" db="EMBL/GenBank/DDBJ databases">
        <title>Draft genome sequence of Vibrio algivorus strain NBRC 111146.</title>
        <authorList>
            <person name="Sun Q."/>
            <person name="Mori K."/>
        </authorList>
    </citation>
    <scope>NUCLEOTIDE SEQUENCE</scope>
    <source>
        <strain evidence="14">NBRC 111146</strain>
    </source>
</reference>
<evidence type="ECO:0000313" key="15">
    <source>
        <dbReference type="EMBL" id="TVO35473.1"/>
    </source>
</evidence>
<keyword evidence="9" id="KW-0862">Zinc</keyword>